<feature type="region of interest" description="Disordered" evidence="7">
    <location>
        <begin position="607"/>
        <end position="640"/>
    </location>
</feature>
<keyword evidence="3 8" id="KW-0812">Transmembrane</keyword>
<dbReference type="Pfam" id="PF02706">
    <property type="entry name" value="Wzz"/>
    <property type="match status" value="1"/>
</dbReference>
<dbReference type="OrthoDB" id="230260at2"/>
<feature type="transmembrane region" description="Helical" evidence="8">
    <location>
        <begin position="575"/>
        <end position="598"/>
    </location>
</feature>
<reference evidence="11 12" key="1">
    <citation type="submission" date="2016-02" db="EMBL/GenBank/DDBJ databases">
        <title>Genome sequencing of a beta-galactosidase producing bacteria Rhizobium sp. 59.</title>
        <authorList>
            <person name="Wang D."/>
            <person name="Kot W."/>
            <person name="Qin Y."/>
            <person name="Hansen L."/>
            <person name="Naqvi K."/>
            <person name="Rensing C."/>
        </authorList>
    </citation>
    <scope>NUCLEOTIDE SEQUENCE [LARGE SCALE GENOMIC DNA]</scope>
    <source>
        <strain evidence="11 12">59</strain>
    </source>
</reference>
<evidence type="ECO:0000313" key="12">
    <source>
        <dbReference type="Proteomes" id="UP000182661"/>
    </source>
</evidence>
<gene>
    <name evidence="11" type="ORF">AX760_19460</name>
</gene>
<dbReference type="PANTHER" id="PTHR32309:SF13">
    <property type="entry name" value="FERRIC ENTEROBACTIN TRANSPORT PROTEIN FEPE"/>
    <property type="match status" value="1"/>
</dbReference>
<evidence type="ECO:0000256" key="8">
    <source>
        <dbReference type="SAM" id="Phobius"/>
    </source>
</evidence>
<dbReference type="EMBL" id="LSRP01000094">
    <property type="protein sequence ID" value="OJF95381.1"/>
    <property type="molecule type" value="Genomic_DNA"/>
</dbReference>
<dbReference type="PANTHER" id="PTHR32309">
    <property type="entry name" value="TYROSINE-PROTEIN KINASE"/>
    <property type="match status" value="1"/>
</dbReference>
<dbReference type="InterPro" id="IPR003856">
    <property type="entry name" value="LPS_length_determ_N"/>
</dbReference>
<dbReference type="AlphaFoldDB" id="A0A657LSE5"/>
<dbReference type="Pfam" id="PF13807">
    <property type="entry name" value="GNVR"/>
    <property type="match status" value="1"/>
</dbReference>
<keyword evidence="6" id="KW-0175">Coiled coil</keyword>
<comment type="subcellular location">
    <subcellularLocation>
        <location evidence="1">Cell membrane</location>
        <topology evidence="1">Multi-pass membrane protein</topology>
    </subcellularLocation>
</comment>
<dbReference type="GO" id="GO:0005886">
    <property type="term" value="C:plasma membrane"/>
    <property type="evidence" value="ECO:0007669"/>
    <property type="project" value="UniProtKB-SubCell"/>
</dbReference>
<evidence type="ECO:0000256" key="5">
    <source>
        <dbReference type="ARBA" id="ARBA00023136"/>
    </source>
</evidence>
<keyword evidence="5 8" id="KW-0472">Membrane</keyword>
<dbReference type="InterPro" id="IPR032807">
    <property type="entry name" value="GNVR"/>
</dbReference>
<evidence type="ECO:0000256" key="6">
    <source>
        <dbReference type="SAM" id="Coils"/>
    </source>
</evidence>
<evidence type="ECO:0000256" key="7">
    <source>
        <dbReference type="SAM" id="MobiDB-lite"/>
    </source>
</evidence>
<name>A0A657LSE5_9HYPH</name>
<sequence>MFDPVDKKRPVPRRSLLDLAPGEGRAVRTGSMLDRLSSEAEKPATHRPARARASDFRPLANAAAAVAERRLQSTEDAGPPPGKTASGNRLTRWLNGEPAPGAARQPVFVENTAPPHQAKSHASAGADAFAYEPDHGAGSDRERPLIDIGIIAGSVWQLRNVILATTVLGAVGGVLLAMATPSLYTAESKLYVDPREIRLTDSDLSKASLATEAILALVDSQLEVLRSRTVLEKVASDLGLERDAEFGTPAGSGGNMSTGIGVIKDLVSGGNAQPAPAVAAGVSARTLEKLSEAVTVSRDPKTFIVAIEVQTRDPAKSALIANRIVATFLNEETAAQSGFFQRTTAALASRLADLRTELDKAENAVEKYKADNDIIGASGELISDKQLLALNDQVGIVRSRIADAQAKADVATKIQLNDVLSGAYPEELGSATLAELRKQYSSARAQLGALEATLGPRHPQRLAAAQSLEVSRTEIGNELRRVAATTKTELERAKRTEQDLVRQLAVQKSRQVNSSQGFVELRELERKAAATRSIYESFLKRASETGQEEKLTSKNIRVISSAEPPLQPGGPSRKLIAIGGLMVGLMAGLGLGVLLGLYKSMRHAIELSRRSSDVPEQDPPRGDREPDRPRYIVDETPEAPIRRQPVIRAAMPSPHHEQAALAARGAAQHGFDHAEPQDNGVSQVRDDLRALRSRVEHYASQRTGTGRR</sequence>
<dbReference type="Proteomes" id="UP000182661">
    <property type="component" value="Unassembled WGS sequence"/>
</dbReference>
<protein>
    <recommendedName>
        <fullName evidence="13">Succinoglycan biosynthesis protein exop</fullName>
    </recommendedName>
</protein>
<feature type="domain" description="Tyrosine-protein kinase G-rich" evidence="10">
    <location>
        <begin position="523"/>
        <end position="591"/>
    </location>
</feature>
<keyword evidence="4 8" id="KW-1133">Transmembrane helix</keyword>
<evidence type="ECO:0000256" key="3">
    <source>
        <dbReference type="ARBA" id="ARBA00022692"/>
    </source>
</evidence>
<feature type="region of interest" description="Disordered" evidence="7">
    <location>
        <begin position="652"/>
        <end position="688"/>
    </location>
</feature>
<evidence type="ECO:0000256" key="2">
    <source>
        <dbReference type="ARBA" id="ARBA00022475"/>
    </source>
</evidence>
<feature type="region of interest" description="Disordered" evidence="7">
    <location>
        <begin position="1"/>
        <end position="102"/>
    </location>
</feature>
<feature type="domain" description="Polysaccharide chain length determinant N-terminal" evidence="9">
    <location>
        <begin position="146"/>
        <end position="238"/>
    </location>
</feature>
<dbReference type="GO" id="GO:0004713">
    <property type="term" value="F:protein tyrosine kinase activity"/>
    <property type="evidence" value="ECO:0007669"/>
    <property type="project" value="TreeGrafter"/>
</dbReference>
<feature type="compositionally biased region" description="Basic and acidic residues" evidence="7">
    <location>
        <begin position="607"/>
        <end position="633"/>
    </location>
</feature>
<evidence type="ECO:0000256" key="1">
    <source>
        <dbReference type="ARBA" id="ARBA00004651"/>
    </source>
</evidence>
<evidence type="ECO:0000259" key="10">
    <source>
        <dbReference type="Pfam" id="PF13807"/>
    </source>
</evidence>
<proteinExistence type="predicted"/>
<organism evidence="11 12">
    <name type="scientific">Pararhizobium antarcticum</name>
    <dbReference type="NCBI Taxonomy" id="1798805"/>
    <lineage>
        <taxon>Bacteria</taxon>
        <taxon>Pseudomonadati</taxon>
        <taxon>Pseudomonadota</taxon>
        <taxon>Alphaproteobacteria</taxon>
        <taxon>Hyphomicrobiales</taxon>
        <taxon>Rhizobiaceae</taxon>
        <taxon>Rhizobium/Agrobacterium group</taxon>
        <taxon>Pararhizobium</taxon>
    </lineage>
</organism>
<evidence type="ECO:0000313" key="11">
    <source>
        <dbReference type="EMBL" id="OJF95381.1"/>
    </source>
</evidence>
<accession>A0A657LSE5</accession>
<feature type="coiled-coil region" evidence="6">
    <location>
        <begin position="483"/>
        <end position="510"/>
    </location>
</feature>
<dbReference type="RefSeq" id="WP_071833766.1">
    <property type="nucleotide sequence ID" value="NZ_LSRP01000094.1"/>
</dbReference>
<evidence type="ECO:0000259" key="9">
    <source>
        <dbReference type="Pfam" id="PF02706"/>
    </source>
</evidence>
<evidence type="ECO:0008006" key="13">
    <source>
        <dbReference type="Google" id="ProtNLM"/>
    </source>
</evidence>
<dbReference type="InterPro" id="IPR050445">
    <property type="entry name" value="Bact_polysacc_biosynth/exp"/>
</dbReference>
<feature type="coiled-coil region" evidence="6">
    <location>
        <begin position="344"/>
        <end position="371"/>
    </location>
</feature>
<evidence type="ECO:0000256" key="4">
    <source>
        <dbReference type="ARBA" id="ARBA00022989"/>
    </source>
</evidence>
<keyword evidence="12" id="KW-1185">Reference proteome</keyword>
<keyword evidence="2" id="KW-1003">Cell membrane</keyword>
<comment type="caution">
    <text evidence="11">The sequence shown here is derived from an EMBL/GenBank/DDBJ whole genome shotgun (WGS) entry which is preliminary data.</text>
</comment>